<dbReference type="PRINTS" id="PR01607">
    <property type="entry name" value="APYRASEFAMLY"/>
</dbReference>
<reference evidence="5 6" key="1">
    <citation type="submission" date="2020-06" db="EMBL/GenBank/DDBJ databases">
        <title>Anaerococcus sp. nov., isolated form swine feces.</title>
        <authorList>
            <person name="Yu S."/>
        </authorList>
    </citation>
    <scope>NUCLEOTIDE SEQUENCE [LARGE SCALE GENOMIC DNA]</scope>
    <source>
        <strain evidence="5 6">AGMB00486</strain>
    </source>
</reference>
<organism evidence="5 6">
    <name type="scientific">Anaerococcus faecalis</name>
    <dbReference type="NCBI Taxonomy" id="2742993"/>
    <lineage>
        <taxon>Bacteria</taxon>
        <taxon>Bacillati</taxon>
        <taxon>Bacillota</taxon>
        <taxon>Tissierellia</taxon>
        <taxon>Tissierellales</taxon>
        <taxon>Peptoniphilaceae</taxon>
        <taxon>Anaerococcus</taxon>
    </lineage>
</organism>
<comment type="similarity">
    <text evidence="2">Belongs to the 5'-nucleotidase family.</text>
</comment>
<feature type="domain" description="Calcineurin-like phosphoesterase" evidence="3">
    <location>
        <begin position="4"/>
        <end position="227"/>
    </location>
</feature>
<dbReference type="InterPro" id="IPR036907">
    <property type="entry name" value="5'-Nucleotdase_C_sf"/>
</dbReference>
<dbReference type="PANTHER" id="PTHR11575:SF6">
    <property type="entry name" value="2',3'-CYCLIC-NUCLEOTIDE 2'-PHOSPHODIESTERASE_3'-NUCLEOTIDASE"/>
    <property type="match status" value="1"/>
</dbReference>
<evidence type="ECO:0000259" key="4">
    <source>
        <dbReference type="Pfam" id="PF02872"/>
    </source>
</evidence>
<evidence type="ECO:0000256" key="1">
    <source>
        <dbReference type="ARBA" id="ARBA00022729"/>
    </source>
</evidence>
<dbReference type="InterPro" id="IPR004843">
    <property type="entry name" value="Calcineurin-like_PHP"/>
</dbReference>
<evidence type="ECO:0000313" key="5">
    <source>
        <dbReference type="EMBL" id="NVF11753.1"/>
    </source>
</evidence>
<dbReference type="InterPro" id="IPR029052">
    <property type="entry name" value="Metallo-depent_PP-like"/>
</dbReference>
<dbReference type="Gene3D" id="3.60.21.10">
    <property type="match status" value="1"/>
</dbReference>
<name>A0ABX2NAN8_9FIRM</name>
<gene>
    <name evidence="5" type="ORF">HV819_07145</name>
</gene>
<keyword evidence="2" id="KW-0547">Nucleotide-binding</keyword>
<dbReference type="InterPro" id="IPR006179">
    <property type="entry name" value="5_nucleotidase/apyrase"/>
</dbReference>
<keyword evidence="2" id="KW-0378">Hydrolase</keyword>
<dbReference type="Pfam" id="PF02872">
    <property type="entry name" value="5_nucleotid_C"/>
    <property type="match status" value="1"/>
</dbReference>
<evidence type="ECO:0000256" key="2">
    <source>
        <dbReference type="RuleBase" id="RU362119"/>
    </source>
</evidence>
<dbReference type="Pfam" id="PF00149">
    <property type="entry name" value="Metallophos"/>
    <property type="match status" value="1"/>
</dbReference>
<sequence>MKIKLLFTSDLHGYIFPTDYISKEEKNIGLSKLSTIIEEEKDENTLLIDLGDFIQGSVLAEYVYESSNISYLANILNTIGYDIGVLGNHGFNYGKDYVKKYMKSCNFPYLCANIKENGKDFAKEYEVIEKNGIKIGIIGLSTQYIKNWELEDNIKDLFFESAFEKAKELSEKLRDKVDILVIAYHGGFEKDLETGEISDTNIGENEGYKILKEIPGIDVILTGHQHRKLSQIIDDVAVCQPGYRGEFLGKVEILLDDDKNIINKEVSLKDTRFVEENKLIKEKYSYIEESMADWLNEELGVGDDLRILDTNYARFHGHPYPNFVNKVQLENSDADISSTSIFLMEAPGLGKNITRRDILNNYPFNNTLAVIEINGRELKEALCLNSMYFIKKNGNFEVNESYLKPKIKCYNYDFYYGIEYIYDLNKSLNQRLVSLKYKGKEVKDDDKFKLVTNQYRALGGGDYWMFKGKEIIYSVDKPINRMLIDYVKREDYIKADRKINFKFIR</sequence>
<evidence type="ECO:0000313" key="6">
    <source>
        <dbReference type="Proteomes" id="UP000540919"/>
    </source>
</evidence>
<protein>
    <submittedName>
        <fullName evidence="5">Bifunctional metallophosphatase/5'-nucleotidase</fullName>
    </submittedName>
</protein>
<keyword evidence="1" id="KW-0732">Signal</keyword>
<dbReference type="PANTHER" id="PTHR11575">
    <property type="entry name" value="5'-NUCLEOTIDASE-RELATED"/>
    <property type="match status" value="1"/>
</dbReference>
<keyword evidence="6" id="KW-1185">Reference proteome</keyword>
<evidence type="ECO:0000259" key="3">
    <source>
        <dbReference type="Pfam" id="PF00149"/>
    </source>
</evidence>
<dbReference type="Gene3D" id="3.90.780.10">
    <property type="entry name" value="5'-Nucleotidase, C-terminal domain"/>
    <property type="match status" value="1"/>
</dbReference>
<dbReference type="SUPFAM" id="SSF55816">
    <property type="entry name" value="5'-nucleotidase (syn. UDP-sugar hydrolase), C-terminal domain"/>
    <property type="match status" value="1"/>
</dbReference>
<dbReference type="RefSeq" id="WP_176269849.1">
    <property type="nucleotide sequence ID" value="NZ_JABVBA010000006.1"/>
</dbReference>
<proteinExistence type="inferred from homology"/>
<dbReference type="InterPro" id="IPR008334">
    <property type="entry name" value="5'-Nucleotdase_C"/>
</dbReference>
<accession>A0ABX2NAN8</accession>
<dbReference type="SUPFAM" id="SSF56300">
    <property type="entry name" value="Metallo-dependent phosphatases"/>
    <property type="match status" value="1"/>
</dbReference>
<comment type="caution">
    <text evidence="5">The sequence shown here is derived from an EMBL/GenBank/DDBJ whole genome shotgun (WGS) entry which is preliminary data.</text>
</comment>
<dbReference type="Proteomes" id="UP000540919">
    <property type="component" value="Unassembled WGS sequence"/>
</dbReference>
<feature type="domain" description="5'-Nucleotidase C-terminal" evidence="4">
    <location>
        <begin position="314"/>
        <end position="467"/>
    </location>
</feature>
<dbReference type="EMBL" id="JABVBA010000006">
    <property type="protein sequence ID" value="NVF11753.1"/>
    <property type="molecule type" value="Genomic_DNA"/>
</dbReference>